<evidence type="ECO:0000259" key="1">
    <source>
        <dbReference type="PROSITE" id="PS50853"/>
    </source>
</evidence>
<name>A0A4Y8S5U2_9SPHI</name>
<dbReference type="InterPro" id="IPR013783">
    <property type="entry name" value="Ig-like_fold"/>
</dbReference>
<accession>A0A4Y8S5U2</accession>
<dbReference type="Proteomes" id="UP000297540">
    <property type="component" value="Unassembled WGS sequence"/>
</dbReference>
<comment type="caution">
    <text evidence="2">The sequence shown here is derived from an EMBL/GenBank/DDBJ whole genome shotgun (WGS) entry which is preliminary data.</text>
</comment>
<protein>
    <submittedName>
        <fullName evidence="2">Fibronectin type III domain-containing protein</fullName>
    </submittedName>
</protein>
<dbReference type="Gene3D" id="3.20.20.80">
    <property type="entry name" value="Glycosidases"/>
    <property type="match status" value="1"/>
</dbReference>
<proteinExistence type="predicted"/>
<gene>
    <name evidence="2" type="ORF">E2R66_23635</name>
</gene>
<dbReference type="PROSITE" id="PS50853">
    <property type="entry name" value="FN3"/>
    <property type="match status" value="3"/>
</dbReference>
<dbReference type="Gene3D" id="2.60.40.10">
    <property type="entry name" value="Immunoglobulins"/>
    <property type="match status" value="3"/>
</dbReference>
<dbReference type="OrthoDB" id="177731at2"/>
<dbReference type="SUPFAM" id="SSF51445">
    <property type="entry name" value="(Trans)glycosidases"/>
    <property type="match status" value="1"/>
</dbReference>
<evidence type="ECO:0000313" key="2">
    <source>
        <dbReference type="EMBL" id="TFF33975.1"/>
    </source>
</evidence>
<feature type="domain" description="Fibronectin type-III" evidence="1">
    <location>
        <begin position="1004"/>
        <end position="1094"/>
    </location>
</feature>
<dbReference type="RefSeq" id="WP_133235567.1">
    <property type="nucleotide sequence ID" value="NZ_SOZE01000036.1"/>
</dbReference>
<feature type="domain" description="Fibronectin type-III" evidence="1">
    <location>
        <begin position="1097"/>
        <end position="1191"/>
    </location>
</feature>
<dbReference type="SUPFAM" id="SSF49265">
    <property type="entry name" value="Fibronectin type III"/>
    <property type="match status" value="2"/>
</dbReference>
<dbReference type="InterPro" id="IPR003961">
    <property type="entry name" value="FN3_dom"/>
</dbReference>
<keyword evidence="3" id="KW-1185">Reference proteome</keyword>
<reference evidence="2 3" key="1">
    <citation type="journal article" date="2017" name="Int. J. Syst. Evol. Microbiol.">
        <title>Mucilaginibacterpsychrotolerans sp. nov., isolated from peatlands.</title>
        <authorList>
            <person name="Deng Y."/>
            <person name="Shen L."/>
            <person name="Xu B."/>
            <person name="Liu Y."/>
            <person name="Gu Z."/>
            <person name="Liu H."/>
            <person name="Zhou Y."/>
        </authorList>
    </citation>
    <scope>NUCLEOTIDE SEQUENCE [LARGE SCALE GENOMIC DNA]</scope>
    <source>
        <strain evidence="2 3">NH7-4</strain>
    </source>
</reference>
<dbReference type="CDD" id="cd00063">
    <property type="entry name" value="FN3"/>
    <property type="match status" value="3"/>
</dbReference>
<dbReference type="InterPro" id="IPR017853">
    <property type="entry name" value="GH"/>
</dbReference>
<sequence length="1513" mass="165803">MPTIEPIPNSYIDSVIKDHDADPANPDRTQGKDLRELLKVMRNRFEQGLVQQSFNTLQPDNVGIVRVGSGIEEITVSRDVILDVTDRNPGKAGVLIIIQDSTGLHNVTLAPNNKGLVTPVSTPPNTVTKLTWENLSGFTAWTAEVIVAAINIQPPAAIINLQVNFIDSSIVQLQWTAPTGDEGKTVLADNYTVYISNAPINDLNHLNYLSIYQNKLVPRRPGDTETLNLTKLAPKTVYYIVVVANKTTYGKLYTAPASNIVNFITLPLTGPVPVADILIPIAPEQVTAYATAYDKDPITGELLDHRQLVDYSGIALTDGVPSGTPGKGMKMVHTDSFKGYYNQLEAVYFDLKGSYTLNKVWIYLTEGGNDIIVDVSPDGTNWLSGGRLISPPKNELVAFSIEHPDSVKYFRLYMDSGGGGSANFSAALAIATGRAETAMSISGTKYKRATPMLTLKERIGTNVISINDPVKTGKLSTMTRVYFNHVFFLPDDPAHQVPLTGLTSLTTANIDYVFKGHAHLTSDGLTTDFDQKMQDYKDNGAEILFSLVSGPVFLAPAGSTFDAAKVRKPTDPGVSAVDITQTTNPLNYKFIAQFYGQVAARWGHGHEDGTVIPDSYFRLNSDQEIKKSMGLVRYYEIGLNECDAASTSDSRYTNPEELACIISACWDGHKGLLGPGFGIKEVDPNAKIVMAGLTGNQIGYIKAMFRWWDVNRGYGDYPIDAIQQHLYNTSVGGQSIYGLIGIYSLPPEQGYFMDYVKDYIIWRTSTPTMQNIEFWIGEYGYDEHYGSAFSPDHPDLATRGWMKAVYILRAFLVADWMQIDRFIQYAYFGYAYLSQFPLTTPEVYSNFATSGYFDNSGINPTDQPLTAYWYTVAFRKAIAGYRFAHACVVAGIAQTADVVVNNNNPELYCFAYTSDDPAKKSMLVVWLGSKYNDPTFHADIYVEATDINVNYLEFENLHITHAENGTAGSLSTEVSGDIRKANVKITTTPTFVYTNRIGATKLINPSDVTVRAASSSELILSWKDANIGLNSTVILRSLQPDANFTQIHDAYIDNGSFTDTGLDEYTTYFYKLQFKVGAISSDQSAVYGGVTAKVIAVPSGFAVISKSPSTVKLGWSYGAADTAYIQGFELWRSITDPAGTYSKIATISASESNYTDIGLAANTTYYYKLRAFKGLDYGDYTLKTSETTDPITITAPVITSVETNYPGDRLTLRFSLPMSDPAGQQGNFTIIETVSGAPALRSGLSITLDPSDNTVMRIYLNSAFTSPSTVLRMAYDGVNGTLESVYGVKLAGFTNKAITNRYHDSNLLVKTMQINLAVTGSPSGLASWTDVNMSTRFGNASNSVTPVRDINNVDTGYNFTFIEHYPDSHLQDLINATVGNQIKITDPLNSLFPATVRATNAVMGAKKLIFTLLKADPTKIYNVITTGWQYNTNDGQRTVIEGNNGSIAIFDPGENITQFVQITNLKPGLYSLPDTSGTAADGYEGMKIVFTCYDQMFDKATVSGFIIQECIDN</sequence>
<dbReference type="InterPro" id="IPR036116">
    <property type="entry name" value="FN3_sf"/>
</dbReference>
<dbReference type="SMART" id="SM00060">
    <property type="entry name" value="FN3"/>
    <property type="match status" value="3"/>
</dbReference>
<organism evidence="2 3">
    <name type="scientific">Mucilaginibacter psychrotolerans</name>
    <dbReference type="NCBI Taxonomy" id="1524096"/>
    <lineage>
        <taxon>Bacteria</taxon>
        <taxon>Pseudomonadati</taxon>
        <taxon>Bacteroidota</taxon>
        <taxon>Sphingobacteriia</taxon>
        <taxon>Sphingobacteriales</taxon>
        <taxon>Sphingobacteriaceae</taxon>
        <taxon>Mucilaginibacter</taxon>
    </lineage>
</organism>
<dbReference type="EMBL" id="SOZE01000036">
    <property type="protein sequence ID" value="TFF33975.1"/>
    <property type="molecule type" value="Genomic_DNA"/>
</dbReference>
<evidence type="ECO:0000313" key="3">
    <source>
        <dbReference type="Proteomes" id="UP000297540"/>
    </source>
</evidence>
<feature type="domain" description="Fibronectin type-III" evidence="1">
    <location>
        <begin position="157"/>
        <end position="268"/>
    </location>
</feature>